<dbReference type="CAZy" id="GT2">
    <property type="family name" value="Glycosyltransferase Family 2"/>
</dbReference>
<feature type="domain" description="Glycosyltransferase 2-like" evidence="1">
    <location>
        <begin position="42"/>
        <end position="123"/>
    </location>
</feature>
<dbReference type="STRING" id="228410.NE2018"/>
<dbReference type="Proteomes" id="UP000001416">
    <property type="component" value="Chromosome"/>
</dbReference>
<dbReference type="PANTHER" id="PTHR43685:SF2">
    <property type="entry name" value="GLYCOSYLTRANSFERASE 2-LIKE DOMAIN-CONTAINING PROTEIN"/>
    <property type="match status" value="1"/>
</dbReference>
<dbReference type="CDD" id="cd00761">
    <property type="entry name" value="Glyco_tranf_GTA_type"/>
    <property type="match status" value="1"/>
</dbReference>
<dbReference type="HOGENOM" id="CLU_828559_0_0_4"/>
<protein>
    <submittedName>
        <fullName evidence="2">Glycosyl transferase, family 2</fullName>
    </submittedName>
</protein>
<dbReference type="GO" id="GO:0016740">
    <property type="term" value="F:transferase activity"/>
    <property type="evidence" value="ECO:0007669"/>
    <property type="project" value="UniProtKB-KW"/>
</dbReference>
<evidence type="ECO:0000313" key="2">
    <source>
        <dbReference type="EMBL" id="CAD85929.1"/>
    </source>
</evidence>
<keyword evidence="2" id="KW-0808">Transferase</keyword>
<proteinExistence type="predicted"/>
<sequence length="335" mass="38252">MRIRFSRCASPRGKSSTGVIVPVCSAIYSIRRFWRWNKMKISVVIPTFNRCHLLAEAINSALDQASSELEVEAVIVDDESDDGTAAWLETAFAGEHRVRVLVNGRGKRPAGARNTGILAARHPKVGVIFSRARYEQDETEVPYMDPNFECKLCYASIATEDKDAVVFDRSYFGHLLKYSCYFNLSAVVMTADAARQLMSESLHIAEDFKFWVRLSHEQIFACLKVPQIRYRSHSANIPFKADKDPAGNTPSMLHTYRLMLGYPGLARSNREQLRKHMAKEYFDWAYRCSRKGRLAEALRLRLALFDLLWKNVVACVKLPWIGLRYRADRVGSTEQ</sequence>
<dbReference type="EMBL" id="AL954747">
    <property type="protein sequence ID" value="CAD85929.1"/>
    <property type="molecule type" value="Genomic_DNA"/>
</dbReference>
<dbReference type="Pfam" id="PF00535">
    <property type="entry name" value="Glycos_transf_2"/>
    <property type="match status" value="1"/>
</dbReference>
<dbReference type="PANTHER" id="PTHR43685">
    <property type="entry name" value="GLYCOSYLTRANSFERASE"/>
    <property type="match status" value="1"/>
</dbReference>
<gene>
    <name evidence="2" type="ordered locus">NE2018</name>
</gene>
<accession>Q82T94</accession>
<organism evidence="2 3">
    <name type="scientific">Nitrosomonas europaea (strain ATCC 19718 / CIP 103999 / KCTC 2705 / NBRC 14298)</name>
    <dbReference type="NCBI Taxonomy" id="228410"/>
    <lineage>
        <taxon>Bacteria</taxon>
        <taxon>Pseudomonadati</taxon>
        <taxon>Pseudomonadota</taxon>
        <taxon>Betaproteobacteria</taxon>
        <taxon>Nitrosomonadales</taxon>
        <taxon>Nitrosomonadaceae</taxon>
        <taxon>Nitrosomonas</taxon>
    </lineage>
</organism>
<dbReference type="InterPro" id="IPR050834">
    <property type="entry name" value="Glycosyltransf_2"/>
</dbReference>
<keyword evidence="3" id="KW-1185">Reference proteome</keyword>
<dbReference type="KEGG" id="neu:NE2018"/>
<dbReference type="Gene3D" id="3.90.550.10">
    <property type="entry name" value="Spore Coat Polysaccharide Biosynthesis Protein SpsA, Chain A"/>
    <property type="match status" value="1"/>
</dbReference>
<dbReference type="InterPro" id="IPR029044">
    <property type="entry name" value="Nucleotide-diphossugar_trans"/>
</dbReference>
<dbReference type="SUPFAM" id="SSF53448">
    <property type="entry name" value="Nucleotide-diphospho-sugar transferases"/>
    <property type="match status" value="1"/>
</dbReference>
<dbReference type="PhylomeDB" id="Q82T94"/>
<reference evidence="2 3" key="1">
    <citation type="journal article" date="2003" name="J. Bacteriol.">
        <title>Complete genome sequence of the ammonia-oxidizing bacterium and obligate chemolithoautotroph Nitrosomonas europaea.</title>
        <authorList>
            <person name="Chain P."/>
            <person name="Lamerdin J."/>
            <person name="Larimer F."/>
            <person name="Regala W."/>
            <person name="Land M."/>
            <person name="Hauser L."/>
            <person name="Hooper A."/>
            <person name="Klotz M."/>
            <person name="Norton J."/>
            <person name="Sayavedra-Soto L."/>
            <person name="Arciero D."/>
            <person name="Hommes N."/>
            <person name="Whittaker M."/>
            <person name="Arp D."/>
        </authorList>
    </citation>
    <scope>NUCLEOTIDE SEQUENCE [LARGE SCALE GENOMIC DNA]</scope>
    <source>
        <strain evidence="3">ATCC 19718 / CIP 103999 / KCTC 2705 / NBRC 14298</strain>
    </source>
</reference>
<dbReference type="InterPro" id="IPR001173">
    <property type="entry name" value="Glyco_trans_2-like"/>
</dbReference>
<evidence type="ECO:0000313" key="3">
    <source>
        <dbReference type="Proteomes" id="UP000001416"/>
    </source>
</evidence>
<evidence type="ECO:0000259" key="1">
    <source>
        <dbReference type="Pfam" id="PF00535"/>
    </source>
</evidence>
<name>Q82T94_NITEU</name>
<dbReference type="AlphaFoldDB" id="Q82T94"/>
<dbReference type="eggNOG" id="COG1216">
    <property type="taxonomic scope" value="Bacteria"/>
</dbReference>